<organism evidence="3 4">
    <name type="scientific">Trichuris muris</name>
    <name type="common">Mouse whipworm</name>
    <dbReference type="NCBI Taxonomy" id="70415"/>
    <lineage>
        <taxon>Eukaryota</taxon>
        <taxon>Metazoa</taxon>
        <taxon>Ecdysozoa</taxon>
        <taxon>Nematoda</taxon>
        <taxon>Enoplea</taxon>
        <taxon>Dorylaimia</taxon>
        <taxon>Trichinellida</taxon>
        <taxon>Trichuridae</taxon>
        <taxon>Trichuris</taxon>
    </lineage>
</organism>
<keyword evidence="3" id="KW-1185">Reference proteome</keyword>
<evidence type="ECO:0000259" key="2">
    <source>
        <dbReference type="Pfam" id="PF01156"/>
    </source>
</evidence>
<dbReference type="WBParaSite" id="TMUE_3000014094.1">
    <property type="protein sequence ID" value="TMUE_3000014094.1"/>
    <property type="gene ID" value="WBGene00292802"/>
</dbReference>
<dbReference type="Pfam" id="PF01156">
    <property type="entry name" value="IU_nuc_hydro"/>
    <property type="match status" value="1"/>
</dbReference>
<dbReference type="Gene3D" id="3.90.245.10">
    <property type="entry name" value="Ribonucleoside hydrolase-like"/>
    <property type="match status" value="1"/>
</dbReference>
<sequence>MSAKEQVDLIIDADTAGDDVVSLVIACLHPNVRLRAVTVCMGNVDFDQQVRNTLYTLEQCAAEQRVPVYAGSRQPLQGPLRMATEVHGMDGMGDSNFPPPKRATAATDEDAVSALLRLTREMPGQLTILAQAPLTNIATAVIRDADFARNTGRLFIMGGTYFCRGNVTPAAEYNFFADPKAAAVVLQAGFSHCRLVDWGVCLRDGVWDRRMLDRLANSDAKLCKFVFATIRRNVEFCQTTLRIDGNVASDSLAVALIADQSICRGWIPSYMEVETSGRLTRGATVVDTLDERVNVHVCQGIDSAAYKTMIYDILMSRPGSR</sequence>
<dbReference type="SUPFAM" id="SSF53590">
    <property type="entry name" value="Nucleoside hydrolase"/>
    <property type="match status" value="1"/>
</dbReference>
<dbReference type="GO" id="GO:0016799">
    <property type="term" value="F:hydrolase activity, hydrolyzing N-glycosyl compounds"/>
    <property type="evidence" value="ECO:0007669"/>
    <property type="project" value="InterPro"/>
</dbReference>
<proteinExistence type="inferred from homology"/>
<dbReference type="PANTHER" id="PTHR46190:SF1">
    <property type="entry name" value="SI:CH211-201H21.5"/>
    <property type="match status" value="1"/>
</dbReference>
<feature type="domain" description="Inosine/uridine-preferring nucleoside hydrolase" evidence="2">
    <location>
        <begin position="9"/>
        <end position="307"/>
    </location>
</feature>
<name>A0A5S6R458_TRIMR</name>
<protein>
    <submittedName>
        <fullName evidence="4">IU_nuc_hydro domain-containing protein</fullName>
    </submittedName>
</protein>
<dbReference type="STRING" id="70415.A0A5S6R458"/>
<comment type="similarity">
    <text evidence="1">Belongs to the IUNH family.</text>
</comment>
<dbReference type="InterPro" id="IPR036452">
    <property type="entry name" value="Ribo_hydro-like"/>
</dbReference>
<dbReference type="InterPro" id="IPR001910">
    <property type="entry name" value="Inosine/uridine_hydrolase_dom"/>
</dbReference>
<dbReference type="AlphaFoldDB" id="A0A5S6R458"/>
<dbReference type="Proteomes" id="UP000046395">
    <property type="component" value="Unassembled WGS sequence"/>
</dbReference>
<evidence type="ECO:0000313" key="4">
    <source>
        <dbReference type="WBParaSite" id="TMUE_3000014094.1"/>
    </source>
</evidence>
<evidence type="ECO:0000256" key="1">
    <source>
        <dbReference type="ARBA" id="ARBA00009176"/>
    </source>
</evidence>
<dbReference type="InterPro" id="IPR052775">
    <property type="entry name" value="IUN_hydrolase"/>
</dbReference>
<dbReference type="PANTHER" id="PTHR46190">
    <property type="entry name" value="SI:CH211-201H21.5-RELATED"/>
    <property type="match status" value="1"/>
</dbReference>
<reference evidence="4" key="1">
    <citation type="submission" date="2019-12" db="UniProtKB">
        <authorList>
            <consortium name="WormBaseParasite"/>
        </authorList>
    </citation>
    <scope>IDENTIFICATION</scope>
</reference>
<accession>A0A5S6R458</accession>
<evidence type="ECO:0000313" key="3">
    <source>
        <dbReference type="Proteomes" id="UP000046395"/>
    </source>
</evidence>